<gene>
    <name evidence="5" type="ORF">HDF16_002660</name>
</gene>
<dbReference type="CDD" id="cd03143">
    <property type="entry name" value="A4_beta-galactosidase_middle_domain"/>
    <property type="match status" value="1"/>
</dbReference>
<name>A0A7W7ZDK7_9BACT</name>
<reference evidence="5 6" key="1">
    <citation type="submission" date="2020-08" db="EMBL/GenBank/DDBJ databases">
        <title>Genomic Encyclopedia of Type Strains, Phase IV (KMG-V): Genome sequencing to study the core and pangenomes of soil and plant-associated prokaryotes.</title>
        <authorList>
            <person name="Whitman W."/>
        </authorList>
    </citation>
    <scope>NUCLEOTIDE SEQUENCE [LARGE SCALE GENOMIC DNA]</scope>
    <source>
        <strain evidence="5 6">M8UP14</strain>
    </source>
</reference>
<keyword evidence="1" id="KW-0378">Hydrolase</keyword>
<proteinExistence type="predicted"/>
<dbReference type="SUPFAM" id="SSF51445">
    <property type="entry name" value="(Trans)glycosidases"/>
    <property type="match status" value="1"/>
</dbReference>
<keyword evidence="6" id="KW-1185">Reference proteome</keyword>
<dbReference type="GO" id="GO:0005975">
    <property type="term" value="P:carbohydrate metabolic process"/>
    <property type="evidence" value="ECO:0007669"/>
    <property type="project" value="InterPro"/>
</dbReference>
<organism evidence="5 6">
    <name type="scientific">Granulicella aggregans</name>
    <dbReference type="NCBI Taxonomy" id="474949"/>
    <lineage>
        <taxon>Bacteria</taxon>
        <taxon>Pseudomonadati</taxon>
        <taxon>Acidobacteriota</taxon>
        <taxon>Terriglobia</taxon>
        <taxon>Terriglobales</taxon>
        <taxon>Acidobacteriaceae</taxon>
        <taxon>Granulicella</taxon>
    </lineage>
</organism>
<evidence type="ECO:0000259" key="4">
    <source>
        <dbReference type="Pfam" id="PF02449"/>
    </source>
</evidence>
<dbReference type="Gene3D" id="3.40.50.880">
    <property type="match status" value="1"/>
</dbReference>
<dbReference type="EMBL" id="JACHIP010000003">
    <property type="protein sequence ID" value="MBB5057954.1"/>
    <property type="molecule type" value="Genomic_DNA"/>
</dbReference>
<feature type="domain" description="Glycoside hydrolase family 42 N-terminal" evidence="4">
    <location>
        <begin position="538"/>
        <end position="656"/>
    </location>
</feature>
<evidence type="ECO:0000256" key="3">
    <source>
        <dbReference type="SAM" id="SignalP"/>
    </source>
</evidence>
<accession>A0A7W7ZDK7</accession>
<dbReference type="Gene3D" id="3.20.20.80">
    <property type="entry name" value="Glycosidases"/>
    <property type="match status" value="1"/>
</dbReference>
<feature type="signal peptide" evidence="3">
    <location>
        <begin position="1"/>
        <end position="25"/>
    </location>
</feature>
<evidence type="ECO:0000313" key="5">
    <source>
        <dbReference type="EMBL" id="MBB5057954.1"/>
    </source>
</evidence>
<feature type="chain" id="PRO_5030977910" description="Glycoside hydrolase family 42 N-terminal domain-containing protein" evidence="3">
    <location>
        <begin position="26"/>
        <end position="1048"/>
    </location>
</feature>
<dbReference type="InterPro" id="IPR029062">
    <property type="entry name" value="Class_I_gatase-like"/>
</dbReference>
<evidence type="ECO:0000256" key="2">
    <source>
        <dbReference type="ARBA" id="ARBA00023295"/>
    </source>
</evidence>
<dbReference type="GO" id="GO:0009341">
    <property type="term" value="C:beta-galactosidase complex"/>
    <property type="evidence" value="ECO:0007669"/>
    <property type="project" value="InterPro"/>
</dbReference>
<dbReference type="AlphaFoldDB" id="A0A7W7ZDK7"/>
<protein>
    <recommendedName>
        <fullName evidence="4">Glycoside hydrolase family 42 N-terminal domain-containing protein</fullName>
    </recommendedName>
</protein>
<keyword evidence="2" id="KW-0326">Glycosidase</keyword>
<dbReference type="Proteomes" id="UP000540989">
    <property type="component" value="Unassembled WGS sequence"/>
</dbReference>
<dbReference type="Pfam" id="PF02449">
    <property type="entry name" value="Glyco_hydro_42"/>
    <property type="match status" value="1"/>
</dbReference>
<comment type="caution">
    <text evidence="5">The sequence shown here is derived from an EMBL/GenBank/DDBJ whole genome shotgun (WGS) entry which is preliminary data.</text>
</comment>
<sequence>MSTSRHAAIGLIVIALLLSSRAARSQTAVFSQTGFPTVESEEVSTSVLRNALGSDVTLLNVDQLHSGEWVKTTRLLVLPYGSAFPVEAEPAFQTYLQKGGNLLILGGQPLRVPVLGHAEGSFVVEAPQDSYSKTIDFRHSYEVPLGASETHFQWHPGFDTFMPKLAVRAKKIFAEEGRLQGLGYLDLEDGTHVAAPVIYADHARGTRMAGSRIVALPFTPDPGYWASSDGIALIRSAAQYARQGATSFQVETQYACLRPGEQPEITVRIRRPHASEDGGSVDVKLLRDGKVLEQEHVAMPAHQGDVPVAFRNRASMPTGTYTIQATWTASGANSPQEYAENGFQVEDLSELERGDALGVSGDFLSLGKKPFFPVGTNYFTTEENGWDFSGPRNAAVWETDFADMQRHGVNFVRTGVWMGGSKFVEPITGAANERFLRNLEAFLAAAHRHNIAVNFTFFAFTPRVSEPRRSANDAESTPANPYLDPAAIEAEEGYIASVVERFGKVPWLSYDLINEPSFSNPRNIFHGNIPNGDPVELSAWHDWLQKRYTKLSALANAWRTTDVQLGSWQSIPLPKPADLVYDRYGNDQQVRALDYNLFAQDMFSHWVRTMVDVIHGSGSSQLIDVGQDEGGVTKRLLNQFYATSGVSFTTNHTYWQDDALLWDSVVAKRPGMPNITGETGYQPAWNPDGTWRYDELTGSAIEERKWVLGFAAGSSGAMQWDWAREPDFGVQRSDGSAKSWEFMMRDLGAFATAAAPYATGLISPEVAIVLPQSYQLSTRNSEALQAQQTAVRVLFQYNRVEAYAVGEYQIETLGKPKLILLPSPYGLSENAWKVIEARVREGATLLVSGPFSADEHLHPLDRASGVGIQSTVVPLQQRHNTLHTSFGDLALEYDGLATTLLDRATLPGGKNFQEFPLDKGRIIFSALPLELNSDLASIAPVYDRALKAAGVQETYTTDVTNPGILICPTRLPHATLYALTSETEDSAVSFTDKRSGKVIAGRLGAGKAALLLVGEHGELLATYHWAQEVAAPGTGARARVSDLEKPAK</sequence>
<keyword evidence="3" id="KW-0732">Signal</keyword>
<evidence type="ECO:0000313" key="6">
    <source>
        <dbReference type="Proteomes" id="UP000540989"/>
    </source>
</evidence>
<dbReference type="InterPro" id="IPR017853">
    <property type="entry name" value="GH"/>
</dbReference>
<evidence type="ECO:0000256" key="1">
    <source>
        <dbReference type="ARBA" id="ARBA00022801"/>
    </source>
</evidence>
<dbReference type="InterPro" id="IPR013529">
    <property type="entry name" value="Glyco_hydro_42_N"/>
</dbReference>
<dbReference type="GO" id="GO:0004565">
    <property type="term" value="F:beta-galactosidase activity"/>
    <property type="evidence" value="ECO:0007669"/>
    <property type="project" value="InterPro"/>
</dbReference>